<feature type="non-terminal residue" evidence="1">
    <location>
        <position position="97"/>
    </location>
</feature>
<evidence type="ECO:0000313" key="1">
    <source>
        <dbReference type="EMBL" id="GMS95003.1"/>
    </source>
</evidence>
<gene>
    <name evidence="1" type="ORF">PENTCL1PPCAC_17178</name>
</gene>
<organism evidence="1 2">
    <name type="scientific">Pristionchus entomophagus</name>
    <dbReference type="NCBI Taxonomy" id="358040"/>
    <lineage>
        <taxon>Eukaryota</taxon>
        <taxon>Metazoa</taxon>
        <taxon>Ecdysozoa</taxon>
        <taxon>Nematoda</taxon>
        <taxon>Chromadorea</taxon>
        <taxon>Rhabditida</taxon>
        <taxon>Rhabditina</taxon>
        <taxon>Diplogasteromorpha</taxon>
        <taxon>Diplogasteroidea</taxon>
        <taxon>Neodiplogasteridae</taxon>
        <taxon>Pristionchus</taxon>
    </lineage>
</organism>
<reference evidence="1" key="1">
    <citation type="submission" date="2023-10" db="EMBL/GenBank/DDBJ databases">
        <title>Genome assembly of Pristionchus species.</title>
        <authorList>
            <person name="Yoshida K."/>
            <person name="Sommer R.J."/>
        </authorList>
    </citation>
    <scope>NUCLEOTIDE SEQUENCE</scope>
    <source>
        <strain evidence="1">RS0144</strain>
    </source>
</reference>
<proteinExistence type="predicted"/>
<accession>A0AAV5TL69</accession>
<dbReference type="EMBL" id="BTSX01000004">
    <property type="protein sequence ID" value="GMS95003.1"/>
    <property type="molecule type" value="Genomic_DNA"/>
</dbReference>
<sequence length="97" mass="11375">QEMNRVESCIGRVRRCKGTRKFEAFVMDGPLLIALSHTLSLLSVWNELPPRPSAAFIIEVKSTEPSICVLFKRDVDSHFEELRRFTWEEWQHLSDEQ</sequence>
<protein>
    <submittedName>
        <fullName evidence="1">Uncharacterized protein</fullName>
    </submittedName>
</protein>
<comment type="caution">
    <text evidence="1">The sequence shown here is derived from an EMBL/GenBank/DDBJ whole genome shotgun (WGS) entry which is preliminary data.</text>
</comment>
<keyword evidence="2" id="KW-1185">Reference proteome</keyword>
<dbReference type="AlphaFoldDB" id="A0AAV5TL69"/>
<feature type="non-terminal residue" evidence="1">
    <location>
        <position position="1"/>
    </location>
</feature>
<evidence type="ECO:0000313" key="2">
    <source>
        <dbReference type="Proteomes" id="UP001432027"/>
    </source>
</evidence>
<name>A0AAV5TL69_9BILA</name>
<dbReference type="Proteomes" id="UP001432027">
    <property type="component" value="Unassembled WGS sequence"/>
</dbReference>